<feature type="compositionally biased region" description="Basic and acidic residues" evidence="3">
    <location>
        <begin position="33"/>
        <end position="42"/>
    </location>
</feature>
<dbReference type="Pfam" id="PF13812">
    <property type="entry name" value="PPR_3"/>
    <property type="match status" value="1"/>
</dbReference>
<dbReference type="PANTHER" id="PTHR46669:SF1">
    <property type="entry name" value="LEUCINE-RICH PPR MOTIF-CONTAINING PROTEIN, MITOCHONDRIAL"/>
    <property type="match status" value="1"/>
</dbReference>
<dbReference type="GO" id="GO:0070129">
    <property type="term" value="P:regulation of mitochondrial translation"/>
    <property type="evidence" value="ECO:0007669"/>
    <property type="project" value="TreeGrafter"/>
</dbReference>
<dbReference type="Gene3D" id="1.25.40.10">
    <property type="entry name" value="Tetratricopeptide repeat domain"/>
    <property type="match status" value="3"/>
</dbReference>
<feature type="repeat" description="PPR" evidence="2">
    <location>
        <begin position="614"/>
        <end position="648"/>
    </location>
</feature>
<evidence type="ECO:0000313" key="6">
    <source>
        <dbReference type="Proteomes" id="UP000261540"/>
    </source>
</evidence>
<dbReference type="STRING" id="1676925.ENSPKIP00000005746"/>
<dbReference type="InterPro" id="IPR002885">
    <property type="entry name" value="PPR_rpt"/>
</dbReference>
<dbReference type="PANTHER" id="PTHR46669">
    <property type="entry name" value="LEUCINE-RICH PPR MOTIF-CONTAINING PROTEIN, MITOCHONDRIAL"/>
    <property type="match status" value="1"/>
</dbReference>
<sequence length="1240" mass="139796">MTILLDSSCDAFFLWHRSTLAPMGWRHFSLAPEQERPSREESSGPARPRQPARSDWALDMLDSAVRRTGSINKNLLMRIFKDISTGYPSANQALLLLRSCGSLLPEVALSERTALAHQIWDKLQERGVTYDASHYNALLKVYLQNEFKFSPTDFLAKMEAANVQPNRVTYQRLIAAYCEDGDIEGAGKILGFMKDKDMPITEAVFNSLLTGHARAGDVASAESILPMMRSAGIEPGPDTYVALVCAHAEKGDIENVKKLVSSDIQLMDRDFLQVLLTLARAGHYQHLPQILERLRQEQGFVPEAMNVCLRLITQGMEDVAFSLLKTFPHRQAESQNEDPPNQGNFFLSHCVTMDTPAEKLRQYCKELHESSRHATPLQFTLHCALKAQKMDLAVKLMRVMQEEGLPVREHFFWPLLRQLRRDQNTQGIQEVLRSMRSLGVEPDLATYSGYVLPAFPSVDAARAALQVPCSVSSPPPPPPPPPIQAVHYFLYKFVEGMSAEDTQAKQQLLGKYLQELHAKVLGQPHAAEQKAEVLEKKLEDLKRENQPTGPVLKQLILALCAEERALELKSQHEEEMVVGGYAALIRLCCNQDNVEEALNLKRELDRKGSSDALTANKYLGLVKVLTKHGRLEEAVDMLKEMKEKKVALQDASVLALFHVLNGVALQGDHAAVRRIQDTVYSVGLAKPGPLLSGPITIAYLQSGDLSGALDAVLDHCRQYKQLPRFHDLLCHLVEKGETELLQKAMDFVSQERGEMTMLYDLLFAFLQTGRYKEARKIIETPGLRARPGRLQWFAEKCISNEQMEPLENLVEMTTKLFECDRDEMYHYMLRLCDTNDCRKAESAWTKMQEENVIPRERTLRLLAGILKRNGQEVPFGVPEWSYIYIFLPPPILKRLSTVEKGIVHHRIVNILSISCETLENPFLISVLIALTWSCGRPSLAHCYPSHPYPPPPRAARHLQDFMLCDTSNSLLITTQVKRDAQATLREMLQAHQVPQQLSLTRLVQALSGSGDVEGVREVEAQTKQLSSTIHLSKMLFINNIALAHIKNGNLQTAVEGLEAVYIPATEAQEDSQPTNISYIFRKVIEEKNEEALDKLSAMAERLANQFASYWPVTSLFLTNVELDRIDEARFQLQVTGWLLWEPQPFSPLLSSSGSGLRASTSYPCVKSKEGGAREKDFAAARELYARMQTEGTHVDELTLKRLAVLYKEAGEPIPFEEPLESFSFYAQKLKSQRQKRDEEE</sequence>
<dbReference type="Pfam" id="PF17177">
    <property type="entry name" value="PPR_long"/>
    <property type="match status" value="1"/>
</dbReference>
<dbReference type="GO" id="GO:0005634">
    <property type="term" value="C:nucleus"/>
    <property type="evidence" value="ECO:0007669"/>
    <property type="project" value="TreeGrafter"/>
</dbReference>
<dbReference type="InterPro" id="IPR033443">
    <property type="entry name" value="PROP1-like_PPR_dom"/>
</dbReference>
<protein>
    <submittedName>
        <fullName evidence="5">Leucine rich pentatricopeptide repeat containing</fullName>
    </submittedName>
</protein>
<feature type="region of interest" description="Disordered" evidence="3">
    <location>
        <begin position="32"/>
        <end position="52"/>
    </location>
</feature>
<dbReference type="AlphaFoldDB" id="A0A3B3QK08"/>
<keyword evidence="6" id="KW-1185">Reference proteome</keyword>
<evidence type="ECO:0000256" key="2">
    <source>
        <dbReference type="PROSITE-ProRule" id="PRU00708"/>
    </source>
</evidence>
<dbReference type="GO" id="GO:0003730">
    <property type="term" value="F:mRNA 3'-UTR binding"/>
    <property type="evidence" value="ECO:0007669"/>
    <property type="project" value="TreeGrafter"/>
</dbReference>
<evidence type="ECO:0000256" key="3">
    <source>
        <dbReference type="SAM" id="MobiDB-lite"/>
    </source>
</evidence>
<feature type="repeat" description="PPR" evidence="2">
    <location>
        <begin position="166"/>
        <end position="200"/>
    </location>
</feature>
<dbReference type="GO" id="GO:0005739">
    <property type="term" value="C:mitochondrion"/>
    <property type="evidence" value="ECO:0007669"/>
    <property type="project" value="TreeGrafter"/>
</dbReference>
<dbReference type="Pfam" id="PF01535">
    <property type="entry name" value="PPR"/>
    <property type="match status" value="2"/>
</dbReference>
<feature type="repeat" description="PPR" evidence="2">
    <location>
        <begin position="201"/>
        <end position="235"/>
    </location>
</feature>
<organism evidence="5 6">
    <name type="scientific">Paramormyrops kingsleyae</name>
    <dbReference type="NCBI Taxonomy" id="1676925"/>
    <lineage>
        <taxon>Eukaryota</taxon>
        <taxon>Metazoa</taxon>
        <taxon>Chordata</taxon>
        <taxon>Craniata</taxon>
        <taxon>Vertebrata</taxon>
        <taxon>Euteleostomi</taxon>
        <taxon>Actinopterygii</taxon>
        <taxon>Neopterygii</taxon>
        <taxon>Teleostei</taxon>
        <taxon>Osteoglossocephala</taxon>
        <taxon>Osteoglossomorpha</taxon>
        <taxon>Osteoglossiformes</taxon>
        <taxon>Mormyridae</taxon>
        <taxon>Paramormyrops</taxon>
    </lineage>
</organism>
<keyword evidence="1" id="KW-0677">Repeat</keyword>
<reference evidence="5" key="1">
    <citation type="submission" date="2025-08" db="UniProtKB">
        <authorList>
            <consortium name="Ensembl"/>
        </authorList>
    </citation>
    <scope>IDENTIFICATION</scope>
</reference>
<dbReference type="Proteomes" id="UP000261540">
    <property type="component" value="Unplaced"/>
</dbReference>
<dbReference type="PROSITE" id="PS51375">
    <property type="entry name" value="PPR"/>
    <property type="match status" value="3"/>
</dbReference>
<reference evidence="5" key="2">
    <citation type="submission" date="2025-09" db="UniProtKB">
        <authorList>
            <consortium name="Ensembl"/>
        </authorList>
    </citation>
    <scope>IDENTIFICATION</scope>
</reference>
<evidence type="ECO:0000313" key="5">
    <source>
        <dbReference type="Ensembl" id="ENSPKIP00000005746.1"/>
    </source>
</evidence>
<dbReference type="Ensembl" id="ENSPKIT00000029754.1">
    <property type="protein sequence ID" value="ENSPKIP00000005746.1"/>
    <property type="gene ID" value="ENSPKIG00000022232.1"/>
</dbReference>
<dbReference type="NCBIfam" id="TIGR00756">
    <property type="entry name" value="PPR"/>
    <property type="match status" value="2"/>
</dbReference>
<evidence type="ECO:0000256" key="1">
    <source>
        <dbReference type="ARBA" id="ARBA00022737"/>
    </source>
</evidence>
<dbReference type="InterPro" id="IPR033490">
    <property type="entry name" value="LRP130"/>
</dbReference>
<feature type="domain" description="PROP1-like PPR" evidence="4">
    <location>
        <begin position="193"/>
        <end position="302"/>
    </location>
</feature>
<dbReference type="GeneTree" id="ENSGT00960000186682"/>
<dbReference type="InterPro" id="IPR011990">
    <property type="entry name" value="TPR-like_helical_dom_sf"/>
</dbReference>
<evidence type="ECO:0000259" key="4">
    <source>
        <dbReference type="Pfam" id="PF17177"/>
    </source>
</evidence>
<accession>A0A3B3QK08</accession>
<proteinExistence type="predicted"/>
<name>A0A3B3QK08_9TELE</name>